<dbReference type="VEuPathDB" id="TriTrypDB:TCSYLVIO_001398"/>
<dbReference type="VEuPathDB" id="TriTrypDB:C3747_11g549"/>
<dbReference type="Proteomes" id="UP000246121">
    <property type="component" value="Unassembled WGS sequence"/>
</dbReference>
<comment type="catalytic activity">
    <reaction evidence="1">
        <text>a long-chain fatty acyl-CoA + 2 NADPH + 2 H(+) = a long-chain primary fatty alcohol + 2 NADP(+) + CoA</text>
        <dbReference type="Rhea" id="RHEA:52716"/>
        <dbReference type="ChEBI" id="CHEBI:15378"/>
        <dbReference type="ChEBI" id="CHEBI:57287"/>
        <dbReference type="ChEBI" id="CHEBI:57783"/>
        <dbReference type="ChEBI" id="CHEBI:58349"/>
        <dbReference type="ChEBI" id="CHEBI:77396"/>
        <dbReference type="ChEBI" id="CHEBI:83139"/>
        <dbReference type="EC" id="1.2.1.84"/>
    </reaction>
</comment>
<evidence type="ECO:0000256" key="1">
    <source>
        <dbReference type="RuleBase" id="RU363097"/>
    </source>
</evidence>
<keyword evidence="1" id="KW-0444">Lipid biosynthesis</keyword>
<dbReference type="VEuPathDB" id="TriTrypDB:TcCLB.511909.10"/>
<dbReference type="VEuPathDB" id="TriTrypDB:TCDM_06967"/>
<dbReference type="VEuPathDB" id="TriTrypDB:TcCLB.510721.10"/>
<dbReference type="VEuPathDB" id="TriTrypDB:Tc_MARK_226"/>
<dbReference type="SUPFAM" id="SSF51735">
    <property type="entry name" value="NAD(P)-binding Rossmann-fold domains"/>
    <property type="match status" value="1"/>
</dbReference>
<dbReference type="PANTHER" id="PTHR11011:SF45">
    <property type="entry name" value="FATTY ACYL-COA REDUCTASE CG8306-RELATED"/>
    <property type="match status" value="1"/>
</dbReference>
<dbReference type="InterPro" id="IPR026055">
    <property type="entry name" value="FAR"/>
</dbReference>
<comment type="caution">
    <text evidence="3">The sequence shown here is derived from an EMBL/GenBank/DDBJ whole genome shotgun (WGS) entry which is preliminary data.</text>
</comment>
<dbReference type="GO" id="GO:0102965">
    <property type="term" value="F:alcohol-forming long-chain fatty acyl-CoA reductase activity"/>
    <property type="evidence" value="ECO:0007669"/>
    <property type="project" value="UniProtKB-EC"/>
</dbReference>
<keyword evidence="1" id="KW-0560">Oxidoreductase</keyword>
<evidence type="ECO:0000313" key="4">
    <source>
        <dbReference type="Proteomes" id="UP000246121"/>
    </source>
</evidence>
<dbReference type="InterPro" id="IPR013120">
    <property type="entry name" value="FAR_NAD-bd"/>
</dbReference>
<reference evidence="3 4" key="1">
    <citation type="journal article" date="2018" name="Microb. Genom.">
        <title>Expanding an expanded genome: long-read sequencing of Trypanosoma cruzi.</title>
        <authorList>
            <person name="Berna L."/>
            <person name="Rodriguez M."/>
            <person name="Chiribao M.L."/>
            <person name="Parodi-Talice A."/>
            <person name="Pita S."/>
            <person name="Rijo G."/>
            <person name="Alvarez-Valin F."/>
            <person name="Robello C."/>
        </authorList>
    </citation>
    <scope>NUCLEOTIDE SEQUENCE [LARGE SCALE GENOMIC DNA]</scope>
    <source>
        <strain evidence="3 4">Dm28c</strain>
    </source>
</reference>
<protein>
    <recommendedName>
        <fullName evidence="1">Fatty acyl-CoA reductase</fullName>
        <ecNumber evidence="1">1.2.1.84</ecNumber>
    </recommendedName>
</protein>
<dbReference type="GO" id="GO:0080019">
    <property type="term" value="F:alcohol-forming very long-chain fatty acyl-CoA reductase activity"/>
    <property type="evidence" value="ECO:0007669"/>
    <property type="project" value="InterPro"/>
</dbReference>
<dbReference type="VEuPathDB" id="TriTrypDB:ECC02_004101"/>
<keyword evidence="1" id="KW-0443">Lipid metabolism</keyword>
<sequence>MSLDIHQGFSRKSFFLTGGSGFMGKVLLFKLLKEFPDLDAIYILMRGKNSRRLKRYLGPQERLEKEVLGSPCFDPLREALGAEGFKARSSRLIGVEGNIHDDRLGLNDKDCQRILTSVNYIVHMAATVNLMIASLLLWTQTLWVPCVFLRLPRNVESWRPWFTFLRAM</sequence>
<dbReference type="VEuPathDB" id="TriTrypDB:TcYC6_0083090"/>
<comment type="similarity">
    <text evidence="1">Belongs to the fatty acyl-CoA reductase family.</text>
</comment>
<name>A0A2V2UII1_TRYCR</name>
<dbReference type="VEuPathDB" id="TriTrypDB:C4B63_340g14"/>
<dbReference type="EMBL" id="PRFA01000340">
    <property type="protein sequence ID" value="PWU83312.1"/>
    <property type="molecule type" value="Genomic_DNA"/>
</dbReference>
<dbReference type="VEuPathDB" id="TriTrypDB:TcG_05478"/>
<dbReference type="VEuPathDB" id="TriTrypDB:TcBrA4_0010260"/>
<dbReference type="PANTHER" id="PTHR11011">
    <property type="entry name" value="MALE STERILITY PROTEIN 2-RELATED"/>
    <property type="match status" value="1"/>
</dbReference>
<evidence type="ECO:0000259" key="2">
    <source>
        <dbReference type="Pfam" id="PF07993"/>
    </source>
</evidence>
<dbReference type="AlphaFoldDB" id="A0A2V2UII1"/>
<dbReference type="GO" id="GO:0035336">
    <property type="term" value="P:long-chain fatty-acyl-CoA metabolic process"/>
    <property type="evidence" value="ECO:0007669"/>
    <property type="project" value="TreeGrafter"/>
</dbReference>
<dbReference type="VEuPathDB" id="TriTrypDB:BCY84_11131"/>
<dbReference type="EC" id="1.2.1.84" evidence="1"/>
<comment type="function">
    <text evidence="1">Catalyzes the reduction of fatty acyl-CoA to fatty alcohols.</text>
</comment>
<feature type="domain" description="Thioester reductase (TE)" evidence="2">
    <location>
        <begin position="16"/>
        <end position="131"/>
    </location>
</feature>
<dbReference type="Gene3D" id="3.40.50.720">
    <property type="entry name" value="NAD(P)-binding Rossmann-like Domain"/>
    <property type="match status" value="1"/>
</dbReference>
<dbReference type="VEuPathDB" id="TriTrypDB:TcCL_NonESM02756"/>
<evidence type="ECO:0000313" key="3">
    <source>
        <dbReference type="EMBL" id="PWU83312.1"/>
    </source>
</evidence>
<gene>
    <name evidence="3" type="ORF">C4B63_340g14</name>
</gene>
<organism evidence="3 4">
    <name type="scientific">Trypanosoma cruzi</name>
    <dbReference type="NCBI Taxonomy" id="5693"/>
    <lineage>
        <taxon>Eukaryota</taxon>
        <taxon>Discoba</taxon>
        <taxon>Euglenozoa</taxon>
        <taxon>Kinetoplastea</taxon>
        <taxon>Metakinetoplastina</taxon>
        <taxon>Trypanosomatida</taxon>
        <taxon>Trypanosomatidae</taxon>
        <taxon>Trypanosoma</taxon>
        <taxon>Schizotrypanum</taxon>
    </lineage>
</organism>
<dbReference type="InterPro" id="IPR036291">
    <property type="entry name" value="NAD(P)-bd_dom_sf"/>
</dbReference>
<keyword evidence="1" id="KW-0521">NADP</keyword>
<accession>A0A2V2UII1</accession>
<proteinExistence type="inferred from homology"/>
<dbReference type="Pfam" id="PF07993">
    <property type="entry name" value="NAD_binding_4"/>
    <property type="match status" value="1"/>
</dbReference>